<evidence type="ECO:0000313" key="2">
    <source>
        <dbReference type="EMBL" id="KAL0632549.1"/>
    </source>
</evidence>
<sequence length="546" mass="60823">MFNHWSRTFMLLGLDTMCGTLRNDHFAHPILSRGGAQMQQMTGSGSDCAFARNWLQKKEQKATELASIKPVSSNTINYGPVYQGKVRTAFTETYNNSLPTTGPARAASPVSHLDVAYEDYAFDTEEDDDDDNGRVFPPPSPDPYLVPTLTTTTSTTAKLSTAAAAKASGAATKHAFALAALKATYESQTPSHRWHLASSRTVETVLYESCLSMTPAAFLASLAPSFILDVSDTVMMKDLFTGTERKEIMSVVPEMPTTDSKMVNSLVRFFHLKTTADVRQVLATTSFLDEGEIYERGKHFDACWADLVVRLILGLWECPKNPLRLSHMEDWYTSYLWSPILDQCLLSLTDITIERKEGTCRAVAERRNRNRTTSTRTRIGPRLDAVIRTVEDDTHEYGGMEVARSYSGETSSKWLGDTFKLAKALRDMLHRLHVRVNHDENVVRRLQVVGVFCAGVKIQTIRMGCWKGGVAVLIKDTVMEVPVDIEGITELCRVIAGVQRIKMVVQECVDVVTQRHQSRNKEDLINELLHGPKQAGARLGRAPDTP</sequence>
<accession>A0ABR3G9C5</accession>
<feature type="region of interest" description="Disordered" evidence="1">
    <location>
        <begin position="124"/>
        <end position="144"/>
    </location>
</feature>
<name>A0ABR3G9C5_9PEZI</name>
<dbReference type="Proteomes" id="UP001447188">
    <property type="component" value="Unassembled WGS sequence"/>
</dbReference>
<evidence type="ECO:0000256" key="1">
    <source>
        <dbReference type="SAM" id="MobiDB-lite"/>
    </source>
</evidence>
<evidence type="ECO:0000313" key="3">
    <source>
        <dbReference type="Proteomes" id="UP001447188"/>
    </source>
</evidence>
<dbReference type="EMBL" id="JBBBZM010000163">
    <property type="protein sequence ID" value="KAL0632549.1"/>
    <property type="molecule type" value="Genomic_DNA"/>
</dbReference>
<comment type="caution">
    <text evidence="2">The sequence shown here is derived from an EMBL/GenBank/DDBJ whole genome shotgun (WGS) entry which is preliminary data.</text>
</comment>
<keyword evidence="3" id="KW-1185">Reference proteome</keyword>
<proteinExistence type="predicted"/>
<reference evidence="2 3" key="1">
    <citation type="submission" date="2024-02" db="EMBL/GenBank/DDBJ databases">
        <title>Discinaceae phylogenomics.</title>
        <authorList>
            <person name="Dirks A.C."/>
            <person name="James T.Y."/>
        </authorList>
    </citation>
    <scope>NUCLEOTIDE SEQUENCE [LARGE SCALE GENOMIC DNA]</scope>
    <source>
        <strain evidence="2 3">ACD0624</strain>
    </source>
</reference>
<protein>
    <submittedName>
        <fullName evidence="2">Uncharacterized protein</fullName>
    </submittedName>
</protein>
<organism evidence="2 3">
    <name type="scientific">Discina gigas</name>
    <dbReference type="NCBI Taxonomy" id="1032678"/>
    <lineage>
        <taxon>Eukaryota</taxon>
        <taxon>Fungi</taxon>
        <taxon>Dikarya</taxon>
        <taxon>Ascomycota</taxon>
        <taxon>Pezizomycotina</taxon>
        <taxon>Pezizomycetes</taxon>
        <taxon>Pezizales</taxon>
        <taxon>Discinaceae</taxon>
        <taxon>Discina</taxon>
    </lineage>
</organism>
<gene>
    <name evidence="2" type="ORF">Q9L58_008570</name>
</gene>